<dbReference type="PANTHER" id="PTHR38459:SF1">
    <property type="entry name" value="PROPHAGE BACTOPRENOL-LINKED GLUCOSE TRANSLOCASE HOMOLOG"/>
    <property type="match status" value="1"/>
</dbReference>
<evidence type="ECO:0000256" key="3">
    <source>
        <dbReference type="ARBA" id="ARBA00022692"/>
    </source>
</evidence>
<gene>
    <name evidence="8" type="ORF">EV147_0534</name>
</gene>
<comment type="subcellular location">
    <subcellularLocation>
        <location evidence="1">Membrane</location>
        <topology evidence="1">Multi-pass membrane protein</topology>
    </subcellularLocation>
</comment>
<feature type="transmembrane region" description="Helical" evidence="6">
    <location>
        <begin position="38"/>
        <end position="60"/>
    </location>
</feature>
<dbReference type="AlphaFoldDB" id="A0A4Q7S772"/>
<evidence type="ECO:0000313" key="8">
    <source>
        <dbReference type="EMBL" id="RZT41540.1"/>
    </source>
</evidence>
<evidence type="ECO:0000259" key="7">
    <source>
        <dbReference type="Pfam" id="PF04138"/>
    </source>
</evidence>
<name>A0A4Q7S772_9BURK</name>
<dbReference type="InterPro" id="IPR051401">
    <property type="entry name" value="GtrA_CellWall_Glycosyl"/>
</dbReference>
<dbReference type="InterPro" id="IPR007267">
    <property type="entry name" value="GtrA_DPMS_TM"/>
</dbReference>
<keyword evidence="3 6" id="KW-0812">Transmembrane</keyword>
<dbReference type="PANTHER" id="PTHR38459">
    <property type="entry name" value="PROPHAGE BACTOPRENOL-LINKED GLUCOSE TRANSLOCASE HOMOLOG"/>
    <property type="match status" value="1"/>
</dbReference>
<feature type="transmembrane region" description="Helical" evidence="6">
    <location>
        <begin position="12"/>
        <end position="32"/>
    </location>
</feature>
<evidence type="ECO:0000313" key="9">
    <source>
        <dbReference type="Proteomes" id="UP000291078"/>
    </source>
</evidence>
<dbReference type="RefSeq" id="WP_235844586.1">
    <property type="nucleotide sequence ID" value="NZ_SGXM01000001.1"/>
</dbReference>
<feature type="transmembrane region" description="Helical" evidence="6">
    <location>
        <begin position="103"/>
        <end position="121"/>
    </location>
</feature>
<reference evidence="8 9" key="1">
    <citation type="journal article" date="2015" name="Stand. Genomic Sci.">
        <title>Genomic Encyclopedia of Bacterial and Archaeal Type Strains, Phase III: the genomes of soil and plant-associated and newly described type strains.</title>
        <authorList>
            <person name="Whitman W.B."/>
            <person name="Woyke T."/>
            <person name="Klenk H.P."/>
            <person name="Zhou Y."/>
            <person name="Lilburn T.G."/>
            <person name="Beck B.J."/>
            <person name="De Vos P."/>
            <person name="Vandamme P."/>
            <person name="Eisen J.A."/>
            <person name="Garrity G."/>
            <person name="Hugenholtz P."/>
            <person name="Kyrpides N.C."/>
        </authorList>
    </citation>
    <scope>NUCLEOTIDE SEQUENCE [LARGE SCALE GENOMIC DNA]</scope>
    <source>
        <strain evidence="8 9">ASC-9842</strain>
    </source>
</reference>
<feature type="domain" description="GtrA/DPMS transmembrane" evidence="7">
    <location>
        <begin position="11"/>
        <end position="120"/>
    </location>
</feature>
<evidence type="ECO:0000256" key="5">
    <source>
        <dbReference type="ARBA" id="ARBA00023136"/>
    </source>
</evidence>
<sequence length="126" mass="14080">MKRFTESAAVRFLLSGGINTVATYAIYLVLVQFLQYQIAYTVTYLIGIALGYALNAFWVFRSGPNVKSAIGYPIVYLGQYGLGIGLLWVFVDLLHIDQRIAPALVIVITLPIMFMLSRLVFRKTAP</sequence>
<evidence type="ECO:0000256" key="1">
    <source>
        <dbReference type="ARBA" id="ARBA00004141"/>
    </source>
</evidence>
<organism evidence="8 9">
    <name type="scientific">Cupriavidus agavae</name>
    <dbReference type="NCBI Taxonomy" id="1001822"/>
    <lineage>
        <taxon>Bacteria</taxon>
        <taxon>Pseudomonadati</taxon>
        <taxon>Pseudomonadota</taxon>
        <taxon>Betaproteobacteria</taxon>
        <taxon>Burkholderiales</taxon>
        <taxon>Burkholderiaceae</taxon>
        <taxon>Cupriavidus</taxon>
    </lineage>
</organism>
<dbReference type="Pfam" id="PF04138">
    <property type="entry name" value="GtrA_DPMS_TM"/>
    <property type="match status" value="1"/>
</dbReference>
<feature type="transmembrane region" description="Helical" evidence="6">
    <location>
        <begin position="72"/>
        <end position="91"/>
    </location>
</feature>
<comment type="similarity">
    <text evidence="2">Belongs to the GtrA family.</text>
</comment>
<evidence type="ECO:0000256" key="2">
    <source>
        <dbReference type="ARBA" id="ARBA00009399"/>
    </source>
</evidence>
<keyword evidence="4 6" id="KW-1133">Transmembrane helix</keyword>
<evidence type="ECO:0000256" key="6">
    <source>
        <dbReference type="SAM" id="Phobius"/>
    </source>
</evidence>
<proteinExistence type="inferred from homology"/>
<evidence type="ECO:0000256" key="4">
    <source>
        <dbReference type="ARBA" id="ARBA00022989"/>
    </source>
</evidence>
<keyword evidence="9" id="KW-1185">Reference proteome</keyword>
<protein>
    <submittedName>
        <fullName evidence="8">Putative flippase GtrA</fullName>
    </submittedName>
</protein>
<accession>A0A4Q7S772</accession>
<dbReference type="GO" id="GO:0005886">
    <property type="term" value="C:plasma membrane"/>
    <property type="evidence" value="ECO:0007669"/>
    <property type="project" value="TreeGrafter"/>
</dbReference>
<keyword evidence="5 6" id="KW-0472">Membrane</keyword>
<dbReference type="EMBL" id="SGXM01000001">
    <property type="protein sequence ID" value="RZT41540.1"/>
    <property type="molecule type" value="Genomic_DNA"/>
</dbReference>
<dbReference type="GO" id="GO:0000271">
    <property type="term" value="P:polysaccharide biosynthetic process"/>
    <property type="evidence" value="ECO:0007669"/>
    <property type="project" value="InterPro"/>
</dbReference>
<comment type="caution">
    <text evidence="8">The sequence shown here is derived from an EMBL/GenBank/DDBJ whole genome shotgun (WGS) entry which is preliminary data.</text>
</comment>
<dbReference type="Proteomes" id="UP000291078">
    <property type="component" value="Unassembled WGS sequence"/>
</dbReference>